<feature type="region of interest" description="Disordered" evidence="1">
    <location>
        <begin position="336"/>
        <end position="369"/>
    </location>
</feature>
<protein>
    <recommendedName>
        <fullName evidence="4">C2 NT-type domain-containing protein</fullName>
    </recommendedName>
</protein>
<feature type="compositionally biased region" description="Basic and acidic residues" evidence="1">
    <location>
        <begin position="656"/>
        <end position="670"/>
    </location>
</feature>
<feature type="compositionally biased region" description="Basic and acidic residues" evidence="1">
    <location>
        <begin position="218"/>
        <end position="230"/>
    </location>
</feature>
<evidence type="ECO:0000313" key="2">
    <source>
        <dbReference type="EMBL" id="KAK8852559.1"/>
    </source>
</evidence>
<feature type="compositionally biased region" description="Low complexity" evidence="1">
    <location>
        <begin position="580"/>
        <end position="601"/>
    </location>
</feature>
<feature type="region of interest" description="Disordered" evidence="1">
    <location>
        <begin position="1"/>
        <end position="36"/>
    </location>
</feature>
<feature type="region of interest" description="Disordered" evidence="1">
    <location>
        <begin position="202"/>
        <end position="262"/>
    </location>
</feature>
<comment type="caution">
    <text evidence="2">The sequence shown here is derived from an EMBL/GenBank/DDBJ whole genome shotgun (WGS) entry which is preliminary data.</text>
</comment>
<evidence type="ECO:0000256" key="1">
    <source>
        <dbReference type="SAM" id="MobiDB-lite"/>
    </source>
</evidence>
<feature type="compositionally biased region" description="Polar residues" evidence="1">
    <location>
        <begin position="602"/>
        <end position="622"/>
    </location>
</feature>
<sequence>MESPQTKNQNPEETKNNNNDQSQSTSKPLPSKEPHRHSTLNKAILTFQLENVIIKLPYLTSFIVNLHIDDSKLIFSPKATEETNKFYIGYKTQKIVTARINNSHSRAKARNINISISVFNKDKQKIGAGQIDIHPGSFYGEEKLKLRPILIDLGKIEPCPLFFFGLQLNDIPEEPTENSEGIEKAKDIEIQNFEPPATLISTRQRKARRGSDVDLMTDAEKSNRQAEIESKNGQPNENNELTEKVNENEDDDEEFLVINNPELIEMIEEEKRRKIEEENEKKRQEEERRKQEEERKRKEEERKRKEEERKRKEEERKRQEELKKLKEEEERRRRAELKRKAEEDKKMKLEDLMQRSSSSTAKSRRSRLKDKKVLVDSLDKNAKLFKKAIKIITSPHIPTSETNFSLIALNGKFKRSFSTTPKKVTKPPLFCPLKITFNLSFCYSYLCPTDGQGNPVEGAPFDDRNVAIDRLVANKKWRKSAFNSIGVKSKSTDEVIHCDKEIERRKAFAQILDSFDHRKSEINGYDENEVKNMVTKLISEASQEKPSKDGSITPLAALAHSACRDTHNRRSTSKLGSTGSNENFSANSRSNSNTASHSKSSTGESRNNDNDSTGSDTTSQTAGHRDSLKTDRNDRTEKSNSKSETSNSIASNPKIDTTDSNDRTDRHGGSTEKVASSRAAGLSSGCPQQPDLAGISGFGTFLCDSFVSSSYNSYRNDATRQAMQLLTADGDGDVNSSSSIVQMNDFMIDEICAKQGDVDNDEFGNFRTRYERLQRQSKIRFILMKLRRYNSQNRPKKLETENLIFYEWKNQVSSDDDLYEYSDYE</sequence>
<dbReference type="PANTHER" id="PTHR13428">
    <property type="entry name" value="INNER NUCLEAR MEMBRANE PROTEIN MAN1 LEM DOMAIN CONTAINING PROTEIN"/>
    <property type="match status" value="1"/>
</dbReference>
<evidence type="ECO:0008006" key="4">
    <source>
        <dbReference type="Google" id="ProtNLM"/>
    </source>
</evidence>
<reference evidence="2 3" key="1">
    <citation type="submission" date="2024-04" db="EMBL/GenBank/DDBJ databases">
        <title>Tritrichomonas musculus Genome.</title>
        <authorList>
            <person name="Alves-Ferreira E."/>
            <person name="Grigg M."/>
            <person name="Lorenzi H."/>
            <person name="Galac M."/>
        </authorList>
    </citation>
    <scope>NUCLEOTIDE SEQUENCE [LARGE SCALE GENOMIC DNA]</scope>
    <source>
        <strain evidence="2 3">EAF2021</strain>
    </source>
</reference>
<feature type="region of interest" description="Disordered" evidence="1">
    <location>
        <begin position="561"/>
        <end position="686"/>
    </location>
</feature>
<name>A0ABR2HUP8_9EUKA</name>
<feature type="compositionally biased region" description="Basic and acidic residues" evidence="1">
    <location>
        <begin position="623"/>
        <end position="641"/>
    </location>
</feature>
<proteinExistence type="predicted"/>
<feature type="region of interest" description="Disordered" evidence="1">
    <location>
        <begin position="275"/>
        <end position="322"/>
    </location>
</feature>
<accession>A0ABR2HUP8</accession>
<evidence type="ECO:0000313" key="3">
    <source>
        <dbReference type="Proteomes" id="UP001470230"/>
    </source>
</evidence>
<feature type="compositionally biased region" description="Basic and acidic residues" evidence="1">
    <location>
        <begin position="336"/>
        <end position="353"/>
    </location>
</feature>
<dbReference type="PANTHER" id="PTHR13428:SF12">
    <property type="entry name" value="INNER NUCLEAR MEMBRANE PROTEIN MAN1"/>
    <property type="match status" value="1"/>
</dbReference>
<dbReference type="InterPro" id="IPR052277">
    <property type="entry name" value="INM_ESCRT-Associated"/>
</dbReference>
<keyword evidence="3" id="KW-1185">Reference proteome</keyword>
<dbReference type="EMBL" id="JAPFFF010000023">
    <property type="protein sequence ID" value="KAK8852559.1"/>
    <property type="molecule type" value="Genomic_DNA"/>
</dbReference>
<dbReference type="Proteomes" id="UP001470230">
    <property type="component" value="Unassembled WGS sequence"/>
</dbReference>
<organism evidence="2 3">
    <name type="scientific">Tritrichomonas musculus</name>
    <dbReference type="NCBI Taxonomy" id="1915356"/>
    <lineage>
        <taxon>Eukaryota</taxon>
        <taxon>Metamonada</taxon>
        <taxon>Parabasalia</taxon>
        <taxon>Tritrichomonadida</taxon>
        <taxon>Tritrichomonadidae</taxon>
        <taxon>Tritrichomonas</taxon>
    </lineage>
</organism>
<gene>
    <name evidence="2" type="ORF">M9Y10_017547</name>
</gene>